<accession>A0A6F9DLX3</accession>
<dbReference type="InterPro" id="IPR013870">
    <property type="entry name" value="Ribosomal_mL54"/>
</dbReference>
<keyword evidence="3 9" id="KW-0689">Ribosomal protein</keyword>
<evidence type="ECO:0000256" key="6">
    <source>
        <dbReference type="ARBA" id="ARBA00033752"/>
    </source>
</evidence>
<feature type="compositionally biased region" description="Basic and acidic residues" evidence="8">
    <location>
        <begin position="138"/>
        <end position="148"/>
    </location>
</feature>
<protein>
    <recommendedName>
        <fullName evidence="7">Large ribosomal subunit protein mL54</fullName>
    </recommendedName>
</protein>
<dbReference type="EMBL" id="LR788126">
    <property type="protein sequence ID" value="CAB3263988.1"/>
    <property type="molecule type" value="mRNA"/>
</dbReference>
<evidence type="ECO:0000256" key="1">
    <source>
        <dbReference type="ARBA" id="ARBA00004173"/>
    </source>
</evidence>
<keyword evidence="4" id="KW-0496">Mitochondrion</keyword>
<dbReference type="PANTHER" id="PTHR28595:SF1">
    <property type="entry name" value="LARGE RIBOSOMAL SUBUNIT PROTEIN ML54"/>
    <property type="match status" value="1"/>
</dbReference>
<evidence type="ECO:0000256" key="2">
    <source>
        <dbReference type="ARBA" id="ARBA00022946"/>
    </source>
</evidence>
<evidence type="ECO:0000313" key="9">
    <source>
        <dbReference type="EMBL" id="CAB3263988.1"/>
    </source>
</evidence>
<dbReference type="GO" id="GO:0003735">
    <property type="term" value="F:structural constituent of ribosome"/>
    <property type="evidence" value="ECO:0007669"/>
    <property type="project" value="TreeGrafter"/>
</dbReference>
<sequence length="148" mass="16868">MIARKVSFGISRCIQTSAINPAKLSKTASKALKATAVKQPKPVTDAHLLTTRCCGLNKFKEGEDPELKPDSEYPDWLWDIKLGKPEHYTEMDPTTKEYWWALANERRYMINLPKKGKGFSLPPKPHELSFKSRLPLKTPEEKLKEAKS</sequence>
<organism evidence="9">
    <name type="scientific">Phallusia mammillata</name>
    <dbReference type="NCBI Taxonomy" id="59560"/>
    <lineage>
        <taxon>Eukaryota</taxon>
        <taxon>Metazoa</taxon>
        <taxon>Chordata</taxon>
        <taxon>Tunicata</taxon>
        <taxon>Ascidiacea</taxon>
        <taxon>Phlebobranchia</taxon>
        <taxon>Ascidiidae</taxon>
        <taxon>Phallusia</taxon>
    </lineage>
</organism>
<dbReference type="Pfam" id="PF08561">
    <property type="entry name" value="Ribosomal_L37"/>
    <property type="match status" value="1"/>
</dbReference>
<gene>
    <name evidence="9" type="primary">Mrpl54</name>
</gene>
<feature type="region of interest" description="Disordered" evidence="8">
    <location>
        <begin position="114"/>
        <end position="148"/>
    </location>
</feature>
<keyword evidence="2" id="KW-0809">Transit peptide</keyword>
<evidence type="ECO:0000256" key="8">
    <source>
        <dbReference type="SAM" id="MobiDB-lite"/>
    </source>
</evidence>
<evidence type="ECO:0000256" key="5">
    <source>
        <dbReference type="ARBA" id="ARBA00023274"/>
    </source>
</evidence>
<reference evidence="9" key="1">
    <citation type="submission" date="2020-04" db="EMBL/GenBank/DDBJ databases">
        <authorList>
            <person name="Neveu A P."/>
        </authorList>
    </citation>
    <scope>NUCLEOTIDE SEQUENCE</scope>
    <source>
        <tissue evidence="9">Whole embryo</tissue>
    </source>
</reference>
<name>A0A6F9DLX3_9ASCI</name>
<evidence type="ECO:0000256" key="3">
    <source>
        <dbReference type="ARBA" id="ARBA00022980"/>
    </source>
</evidence>
<dbReference type="AlphaFoldDB" id="A0A6F9DLX3"/>
<keyword evidence="5" id="KW-0687">Ribonucleoprotein</keyword>
<evidence type="ECO:0000256" key="7">
    <source>
        <dbReference type="ARBA" id="ARBA00035179"/>
    </source>
</evidence>
<proteinExistence type="evidence at transcript level"/>
<dbReference type="GO" id="GO:0005762">
    <property type="term" value="C:mitochondrial large ribosomal subunit"/>
    <property type="evidence" value="ECO:0007669"/>
    <property type="project" value="TreeGrafter"/>
</dbReference>
<evidence type="ECO:0000256" key="4">
    <source>
        <dbReference type="ARBA" id="ARBA00023128"/>
    </source>
</evidence>
<comment type="similarity">
    <text evidence="6">Belongs to the mitochondrion-specific ribosomal protein mL54 family.</text>
</comment>
<dbReference type="PANTHER" id="PTHR28595">
    <property type="entry name" value="39S RIBOSOMAL PROTEIN L54, MITOCHONDRIAL"/>
    <property type="match status" value="1"/>
</dbReference>
<comment type="subcellular location">
    <subcellularLocation>
        <location evidence="1">Mitochondrion</location>
    </subcellularLocation>
</comment>